<organism evidence="4 5">
    <name type="scientific">Pigmentiphaga kullae</name>
    <dbReference type="NCBI Taxonomy" id="151784"/>
    <lineage>
        <taxon>Bacteria</taxon>
        <taxon>Pseudomonadati</taxon>
        <taxon>Pseudomonadota</taxon>
        <taxon>Betaproteobacteria</taxon>
        <taxon>Burkholderiales</taxon>
        <taxon>Alcaligenaceae</taxon>
        <taxon>Pigmentiphaga</taxon>
    </lineage>
</organism>
<feature type="domain" description="CobN/magnesium chelatase" evidence="3">
    <location>
        <begin position="762"/>
        <end position="1194"/>
    </location>
</feature>
<feature type="compositionally biased region" description="Low complexity" evidence="1">
    <location>
        <begin position="1230"/>
        <end position="1251"/>
    </location>
</feature>
<dbReference type="Pfam" id="PF02514">
    <property type="entry name" value="CobN-Mg_chel"/>
    <property type="match status" value="2"/>
</dbReference>
<comment type="caution">
    <text evidence="4">The sequence shown here is derived from an EMBL/GenBank/DDBJ whole genome shotgun (WGS) entry which is preliminary data.</text>
</comment>
<gene>
    <name evidence="4" type="ORF">EV675_0795</name>
</gene>
<protein>
    <submittedName>
        <fullName evidence="4">Cobaltochelatase CobN subunit</fullName>
    </submittedName>
</protein>
<keyword evidence="2" id="KW-0472">Membrane</keyword>
<dbReference type="Proteomes" id="UP000292445">
    <property type="component" value="Unassembled WGS sequence"/>
</dbReference>
<reference evidence="4 5" key="1">
    <citation type="submission" date="2019-02" db="EMBL/GenBank/DDBJ databases">
        <title>Genomic Encyclopedia of Type Strains, Phase IV (KMG-IV): sequencing the most valuable type-strain genomes for metagenomic binning, comparative biology and taxonomic classification.</title>
        <authorList>
            <person name="Goeker M."/>
        </authorList>
    </citation>
    <scope>NUCLEOTIDE SEQUENCE [LARGE SCALE GENOMIC DNA]</scope>
    <source>
        <strain evidence="4 5">K24</strain>
    </source>
</reference>
<evidence type="ECO:0000256" key="2">
    <source>
        <dbReference type="SAM" id="Phobius"/>
    </source>
</evidence>
<evidence type="ECO:0000313" key="5">
    <source>
        <dbReference type="Proteomes" id="UP000292445"/>
    </source>
</evidence>
<accession>A0A4Q7NIS0</accession>
<dbReference type="PANTHER" id="PTHR44119:SF4">
    <property type="entry name" value="AEROBIC COBALTOCHELATASE SUBUNIT COBN"/>
    <property type="match status" value="1"/>
</dbReference>
<evidence type="ECO:0000313" key="4">
    <source>
        <dbReference type="EMBL" id="RZS84776.1"/>
    </source>
</evidence>
<dbReference type="OrthoDB" id="9757976at2"/>
<feature type="region of interest" description="Disordered" evidence="1">
    <location>
        <begin position="1230"/>
        <end position="1263"/>
    </location>
</feature>
<sequence length="1298" mass="139926">MNAFGGWIALCRRRLALAPRAHGPSRIWPWLIANLCGAVLAGIAATAIGAAPSLPRIAVVSIELAQQPAAMQEAVDRRRDRFRIDLFGLGGGYLPGLDGVDLGGYDLVLVEGVGPRLAQYRNRLAQAARHTRVLVLNGTEWVDGNVPIAAVPDASRYWANATAENYARLFDYLAARLLGQAVTPQPPIVYPDQAFYHPRHAGVFDSLDGYLAWAALRLRDAASRPRVGLMFYRSLALGGNTTVIDALIEEVERQGGLPVPMWRSNSQVSLRHFEDARGRPAIDVLILCASQIDYADHAAGVAQARRLGVAVLNCTTDYARTPEQWRSDPGGFAPDRSGQLAMSEASGIVEPMMVGAREPDARGMPVHVALAGQVAWRVSRALAWARLHRLPNADKRLVIAYHSESGDPGDVGSDPDTYLDAQASLVALLARLRAEGYDLGPGELPDAHELARRMAEDASNASGPHAAAELARRARQGGLVLIPESRYLAWYRTLPADLRAQTEARWGPPPGRIMVHTDAEGRRQLAIPVLRFGKIALAPHPVWGYLQDDGALASKEALPPHHQYIAFYLWMARDLHADAYLPFFTQLSLMPGKQQGPARDDWIGALAGDLPHIQPTPLQANGGVGNKRRAMAVTTGFMPPLVQGGLPPGLEAMRDALDAAADARAGHAQARRLAQPLARDLGLDPARAQWPELERALRRYLDEVARAVMPAGGHVLGQVPDAETKARMVHAMVAGDAEHPPALAVVRAALDGQASGPALADGMRARIDDYARRIEQAPREMDAIVDALQGRYIEPGPMADAVRNPDALPPGRNPYTLATRRLPTRDAWETGVRLADDLVATYRLEHGQPPRKVAFVLWSGESAQNQGAIEAQILRLLGVRPVWNPRGEVVDVELESRAALGRPRVDVLVTTSGTYRDHFRDKIELIARAVALAAGADEPDNAVRAASTSAIALLASQGLPEEEARRRALRRVYSTAPGAYSPSTQFAIKAGAEWTDARLAGLYADRMSHAYGGGAQGESDGAGFGVQLDGVDAAVFSRSSNVYGLLDTPMAAAYLGGIGMAVRERTGRAVANYIADLKDPRPGQARIDDLARSYGAELQSRYFNPAWIRAMQASGYNGARYMAQLPEHLLLWDVTTPELVTDGDWQAVKEIYVDDTYRLGLRDYFARHNPHARQQLIGALLDAIERGKWAAGDQVRAQLEQLLAQETAAHGAHCAQAACHARQERLAVGAAPSPAGAASPGPAGQAQASGRRQVRGFALQEKRPASASPDAAFPLTAWLAAGCALLLLGAGAARKPRW</sequence>
<evidence type="ECO:0000259" key="3">
    <source>
        <dbReference type="Pfam" id="PF02514"/>
    </source>
</evidence>
<dbReference type="EMBL" id="SGXC01000001">
    <property type="protein sequence ID" value="RZS84776.1"/>
    <property type="molecule type" value="Genomic_DNA"/>
</dbReference>
<proteinExistence type="predicted"/>
<dbReference type="CDD" id="cd10150">
    <property type="entry name" value="CobN_like"/>
    <property type="match status" value="1"/>
</dbReference>
<name>A0A4Q7NIS0_9BURK</name>
<dbReference type="RefSeq" id="WP_130356106.1">
    <property type="nucleotide sequence ID" value="NZ_SGXC01000001.1"/>
</dbReference>
<evidence type="ECO:0000256" key="1">
    <source>
        <dbReference type="SAM" id="MobiDB-lite"/>
    </source>
</evidence>
<feature type="domain" description="CobN/magnesium chelatase" evidence="3">
    <location>
        <begin position="156"/>
        <end position="743"/>
    </location>
</feature>
<dbReference type="InterPro" id="IPR003672">
    <property type="entry name" value="CobN/Mg_chltase"/>
</dbReference>
<keyword evidence="2" id="KW-1133">Transmembrane helix</keyword>
<feature type="transmembrane region" description="Helical" evidence="2">
    <location>
        <begin position="1271"/>
        <end position="1293"/>
    </location>
</feature>
<keyword evidence="5" id="KW-1185">Reference proteome</keyword>
<keyword evidence="2" id="KW-0812">Transmembrane</keyword>
<dbReference type="PANTHER" id="PTHR44119">
    <property type="entry name" value="MAGNESIUM-CHELATASE SUBUNIT CHLH, CHLOROPLASTIC"/>
    <property type="match status" value="1"/>
</dbReference>